<sequence>MKRFVPCFLALLLLLTACSGPEGPAGNPSGDPEPTPVAQGHALPKDNRDAAGTGSVFTDDNGWYICAAGAVSYYDYASGRTMALCAQPGCSHRDASCQAWVGNVNSFAVLDGVLYATLDDAGSGASLVRKELSGGKVTVLEQWDNTDNHFYTAALGRFSCGKATLHLECRITEQQADGRVESRTEGSSLLYDLAAGSYRELSVPGTLMGFSARWGAVVEVLKEPDRMSTEEFTALYGEDASYGRYLYKNTQRRLLLWDMESGDYTVVADHNKDGYLMSVDPAQVYGMEHIYQCGDQLRLLNLESGESRTLLTMEDIIHYWVMDSKAFIITETEAGYRFWMADLQDGKPVELVGSTNEHGIAMSPFQEGGSFFRALGDNGQCIISKEDFYAVRFENAVDVG</sequence>
<dbReference type="RefSeq" id="WP_302928267.1">
    <property type="nucleotide sequence ID" value="NZ_JAJEPW010000011.1"/>
</dbReference>
<keyword evidence="2" id="KW-0732">Signal</keyword>
<dbReference type="SUPFAM" id="SSF69304">
    <property type="entry name" value="Tricorn protease N-terminal domain"/>
    <property type="match status" value="1"/>
</dbReference>
<protein>
    <recommendedName>
        <fullName evidence="5">DUF5050 domain-containing protein</fullName>
    </recommendedName>
</protein>
<comment type="caution">
    <text evidence="3">The sequence shown here is derived from an EMBL/GenBank/DDBJ whole genome shotgun (WGS) entry which is preliminary data.</text>
</comment>
<feature type="signal peptide" evidence="2">
    <location>
        <begin position="1"/>
        <end position="24"/>
    </location>
</feature>
<evidence type="ECO:0000313" key="4">
    <source>
        <dbReference type="Proteomes" id="UP001199319"/>
    </source>
</evidence>
<dbReference type="Proteomes" id="UP001199319">
    <property type="component" value="Unassembled WGS sequence"/>
</dbReference>
<dbReference type="SUPFAM" id="SSF63825">
    <property type="entry name" value="YWTD domain"/>
    <property type="match status" value="1"/>
</dbReference>
<keyword evidence="4" id="KW-1185">Reference proteome</keyword>
<evidence type="ECO:0000256" key="1">
    <source>
        <dbReference type="SAM" id="MobiDB-lite"/>
    </source>
</evidence>
<dbReference type="PROSITE" id="PS51257">
    <property type="entry name" value="PROKAR_LIPOPROTEIN"/>
    <property type="match status" value="1"/>
</dbReference>
<organism evidence="3 4">
    <name type="scientific">Brotocaccenecus cirricatena</name>
    <dbReference type="NCBI Taxonomy" id="3064195"/>
    <lineage>
        <taxon>Bacteria</taxon>
        <taxon>Bacillati</taxon>
        <taxon>Bacillota</taxon>
        <taxon>Clostridia</taxon>
        <taxon>Eubacteriales</taxon>
        <taxon>Oscillospiraceae</taxon>
        <taxon>Brotocaccenecus</taxon>
    </lineage>
</organism>
<feature type="region of interest" description="Disordered" evidence="1">
    <location>
        <begin position="23"/>
        <end position="51"/>
    </location>
</feature>
<dbReference type="EMBL" id="JAJEPW010000011">
    <property type="protein sequence ID" value="MCC2128962.1"/>
    <property type="molecule type" value="Genomic_DNA"/>
</dbReference>
<feature type="chain" id="PRO_5042004477" description="DUF5050 domain-containing protein" evidence="2">
    <location>
        <begin position="25"/>
        <end position="400"/>
    </location>
</feature>
<reference evidence="3" key="1">
    <citation type="submission" date="2021-10" db="EMBL/GenBank/DDBJ databases">
        <title>Anaerobic single-cell dispensing facilitates the cultivation of human gut bacteria.</title>
        <authorList>
            <person name="Afrizal A."/>
        </authorList>
    </citation>
    <scope>NUCLEOTIDE SEQUENCE</scope>
    <source>
        <strain evidence="3">CLA-AA-H272</strain>
    </source>
</reference>
<evidence type="ECO:0000313" key="3">
    <source>
        <dbReference type="EMBL" id="MCC2128962.1"/>
    </source>
</evidence>
<proteinExistence type="predicted"/>
<evidence type="ECO:0000256" key="2">
    <source>
        <dbReference type="SAM" id="SignalP"/>
    </source>
</evidence>
<evidence type="ECO:0008006" key="5">
    <source>
        <dbReference type="Google" id="ProtNLM"/>
    </source>
</evidence>
<accession>A0AAE3DDH1</accession>
<dbReference type="AlphaFoldDB" id="A0AAE3DDH1"/>
<gene>
    <name evidence="3" type="ORF">LKD37_05425</name>
</gene>
<name>A0AAE3DDH1_9FIRM</name>